<sequence>MDAARRHAARGERQRVRRATRTERKAESVGADARAPAPVHPARRNPVVDRRRARYPVRHAVSCDGIWHRRRQLRRSAGHRASLSCASVAPVARPRKGSRDRGSVHRRLTWIAALSAAGFGFAPDCAGADEAAPASMPRRGPSFDARLLRSRGIDPHIAEYLSVAPRFRPGKQRVMLIVNGRKAGPVDVTIDANGELCWTAALLEHASLDVRGDVLASADGPECVPFVKEWPQTRVVLAPNRNEIALIVPTAALRVPSAPAAAAAAGGVGGVMNYDVMSMTSHTGSRTSRHLYATTEAGFNADDWIVRSRQMYVSADGSSRFEHLYAYAQWTLPERRSTIQAGQINIASPLFTGAPISGVQITPEAALTVSGGGPTVEGVAQSDARVIVRQGGSVIHATQIPAGPFTLTGLPILNARTDLEVTVAEIDGSEYRFVVPAASLAGATSTPTGYSLAVGRLRHPDAAGARTPWVATAAGNWARGRHTTVTAGVMTAADYHAAGWGIDIRPWTATIASVRHTVSSSPRARARGSQAVMSVHAALPSRINAGLSATVSTPGYRSLLDSATADASTPRYQNQYSASLGWSHPAVGGLNVSYTLSKSSRHRAARLVGSWTKTFRRAALSARIETTTGGTRDAGAGRRTVYVSVGIPLDSRSVRSSVTYRDDRAVANTSFAHRVNEYANYRIAIERGRHGVDASGNLAVTPRYAQLGVGATRYGRRGSSYSAQLRGGIALHGGGITASPYPIQDTFGIASAGNIGGVRLQTSSGPVWTDAFGQAVIPSLPPYRRSRVELDTRTLPRNVDIGNGVRTIEAGRGSVNRVTFDVVRTRRVWLEAATEDGRPLPKGASATTEDGTFVTTVVGGGQIFLTDAVPHQTLIVRTSDDSTCTLTVELPDKADDDAFYERARAVCRG</sequence>
<evidence type="ECO:0000256" key="3">
    <source>
        <dbReference type="ARBA" id="ARBA00022448"/>
    </source>
</evidence>
<dbReference type="Gene3D" id="2.60.40.2070">
    <property type="match status" value="1"/>
</dbReference>
<reference evidence="12 13" key="1">
    <citation type="submission" date="2021-02" db="EMBL/GenBank/DDBJ databases">
        <title>FDA dAtabase for Regulatory Grade micrObial Sequences (FDA-ARGOS): Supporting development and validation of Infectious Disease Dx tests.</title>
        <authorList>
            <person name="Minogue T."/>
            <person name="Wolcott M."/>
            <person name="Wasieloski L."/>
            <person name="Aguilar W."/>
            <person name="Moore D."/>
            <person name="Jaissle J."/>
            <person name="Tallon L."/>
            <person name="Sadzewicz L."/>
            <person name="Zhao X."/>
            <person name="Boylan J."/>
            <person name="Ott S."/>
            <person name="Bowen H."/>
            <person name="Vavikolanu K."/>
            <person name="Mehta A."/>
            <person name="Aluvathingal J."/>
            <person name="Nadendla S."/>
            <person name="Yan Y."/>
            <person name="Sichtig H."/>
        </authorList>
    </citation>
    <scope>NUCLEOTIDE SEQUENCE [LARGE SCALE GENOMIC DNA]</scope>
    <source>
        <strain evidence="12 13">FDAARGOS_1272</strain>
    </source>
</reference>
<feature type="domain" description="PapC N-terminal" evidence="11">
    <location>
        <begin position="143"/>
        <end position="255"/>
    </location>
</feature>
<evidence type="ECO:0000256" key="8">
    <source>
        <dbReference type="ARBA" id="ARBA00023237"/>
    </source>
</evidence>
<evidence type="ECO:0000259" key="10">
    <source>
        <dbReference type="Pfam" id="PF13953"/>
    </source>
</evidence>
<comment type="subcellular location">
    <subcellularLocation>
        <location evidence="1">Cell outer membrane</location>
        <topology evidence="1">Multi-pass membrane protein</topology>
    </subcellularLocation>
</comment>
<keyword evidence="5" id="KW-0812">Transmembrane</keyword>
<dbReference type="Pfam" id="PF00577">
    <property type="entry name" value="Usher"/>
    <property type="match status" value="1"/>
</dbReference>
<evidence type="ECO:0000256" key="7">
    <source>
        <dbReference type="ARBA" id="ARBA00023136"/>
    </source>
</evidence>
<dbReference type="Gene3D" id="2.60.40.2610">
    <property type="entry name" value="Outer membrane usher protein FimD, plug domain"/>
    <property type="match status" value="1"/>
</dbReference>
<keyword evidence="6" id="KW-0732">Signal</keyword>
<feature type="compositionally biased region" description="Basic and acidic residues" evidence="9">
    <location>
        <begin position="9"/>
        <end position="27"/>
    </location>
</feature>
<dbReference type="InterPro" id="IPR043142">
    <property type="entry name" value="PapC-like_C_sf"/>
</dbReference>
<dbReference type="SUPFAM" id="SSF141729">
    <property type="entry name" value="FimD N-terminal domain-like"/>
    <property type="match status" value="1"/>
</dbReference>
<evidence type="ECO:0000256" key="4">
    <source>
        <dbReference type="ARBA" id="ARBA00022452"/>
    </source>
</evidence>
<dbReference type="AlphaFoldDB" id="A0A892IFJ2"/>
<dbReference type="EMBL" id="CP069483">
    <property type="protein sequence ID" value="QRO80654.1"/>
    <property type="molecule type" value="Genomic_DNA"/>
</dbReference>
<dbReference type="Gene3D" id="3.10.20.410">
    <property type="match status" value="1"/>
</dbReference>
<organism evidence="12 13">
    <name type="scientific">Burkholderia dolosa</name>
    <dbReference type="NCBI Taxonomy" id="152500"/>
    <lineage>
        <taxon>Bacteria</taxon>
        <taxon>Pseudomonadati</taxon>
        <taxon>Pseudomonadota</taxon>
        <taxon>Betaproteobacteria</taxon>
        <taxon>Burkholderiales</taxon>
        <taxon>Burkholderiaceae</taxon>
        <taxon>Burkholderia</taxon>
        <taxon>Burkholderia cepacia complex</taxon>
    </lineage>
</organism>
<keyword evidence="4" id="KW-1134">Transmembrane beta strand</keyword>
<name>A0A892IFJ2_9BURK</name>
<dbReference type="PANTHER" id="PTHR30451">
    <property type="entry name" value="OUTER MEMBRANE USHER PROTEIN"/>
    <property type="match status" value="1"/>
</dbReference>
<feature type="domain" description="PapC-like C-terminal" evidence="10">
    <location>
        <begin position="832"/>
        <end position="891"/>
    </location>
</feature>
<dbReference type="InterPro" id="IPR025885">
    <property type="entry name" value="PapC_N"/>
</dbReference>
<dbReference type="InterPro" id="IPR037224">
    <property type="entry name" value="PapC_N_sf"/>
</dbReference>
<dbReference type="Gene3D" id="2.60.40.3110">
    <property type="match status" value="1"/>
</dbReference>
<dbReference type="InterPro" id="IPR025949">
    <property type="entry name" value="PapC-like_C"/>
</dbReference>
<keyword evidence="13" id="KW-1185">Reference proteome</keyword>
<dbReference type="InterPro" id="IPR042186">
    <property type="entry name" value="FimD_plug_dom"/>
</dbReference>
<evidence type="ECO:0000256" key="1">
    <source>
        <dbReference type="ARBA" id="ARBA00004571"/>
    </source>
</evidence>
<keyword evidence="8" id="KW-0998">Cell outer membrane</keyword>
<dbReference type="Pfam" id="PF13954">
    <property type="entry name" value="PapC_N"/>
    <property type="match status" value="1"/>
</dbReference>
<dbReference type="InterPro" id="IPR000015">
    <property type="entry name" value="Fimb_usher"/>
</dbReference>
<gene>
    <name evidence="12" type="ORF">I6K02_20315</name>
</gene>
<evidence type="ECO:0000256" key="5">
    <source>
        <dbReference type="ARBA" id="ARBA00022692"/>
    </source>
</evidence>
<accession>A0A892IFJ2</accession>
<evidence type="ECO:0000256" key="2">
    <source>
        <dbReference type="ARBA" id="ARBA00008064"/>
    </source>
</evidence>
<evidence type="ECO:0000256" key="9">
    <source>
        <dbReference type="SAM" id="MobiDB-lite"/>
    </source>
</evidence>
<protein>
    <submittedName>
        <fullName evidence="12">Fimbria/pilus outer membrane usher protein</fullName>
    </submittedName>
</protein>
<feature type="region of interest" description="Disordered" evidence="9">
    <location>
        <begin position="1"/>
        <end position="42"/>
    </location>
</feature>
<keyword evidence="3" id="KW-0813">Transport</keyword>
<dbReference type="GO" id="GO:0009297">
    <property type="term" value="P:pilus assembly"/>
    <property type="evidence" value="ECO:0007669"/>
    <property type="project" value="InterPro"/>
</dbReference>
<dbReference type="GO" id="GO:0009279">
    <property type="term" value="C:cell outer membrane"/>
    <property type="evidence" value="ECO:0007669"/>
    <property type="project" value="UniProtKB-SubCell"/>
</dbReference>
<evidence type="ECO:0000313" key="13">
    <source>
        <dbReference type="Proteomes" id="UP000625568"/>
    </source>
</evidence>
<comment type="similarity">
    <text evidence="2">Belongs to the fimbrial export usher family.</text>
</comment>
<dbReference type="Proteomes" id="UP000625568">
    <property type="component" value="Chromosome 2"/>
</dbReference>
<dbReference type="GO" id="GO:0015473">
    <property type="term" value="F:fimbrial usher porin activity"/>
    <property type="evidence" value="ECO:0007669"/>
    <property type="project" value="InterPro"/>
</dbReference>
<evidence type="ECO:0000256" key="6">
    <source>
        <dbReference type="ARBA" id="ARBA00022729"/>
    </source>
</evidence>
<proteinExistence type="inferred from homology"/>
<evidence type="ECO:0000259" key="11">
    <source>
        <dbReference type="Pfam" id="PF13954"/>
    </source>
</evidence>
<dbReference type="PANTHER" id="PTHR30451:SF8">
    <property type="entry name" value="FIMBRIAL USHER PROTEIN"/>
    <property type="match status" value="1"/>
</dbReference>
<evidence type="ECO:0000313" key="12">
    <source>
        <dbReference type="EMBL" id="QRO80654.1"/>
    </source>
</evidence>
<dbReference type="Pfam" id="PF13953">
    <property type="entry name" value="PapC_C"/>
    <property type="match status" value="1"/>
</dbReference>
<keyword evidence="7" id="KW-0472">Membrane</keyword>